<feature type="region of interest" description="Disordered" evidence="1">
    <location>
        <begin position="42"/>
        <end position="74"/>
    </location>
</feature>
<comment type="caution">
    <text evidence="3">The sequence shown here is derived from an EMBL/GenBank/DDBJ whole genome shotgun (WGS) entry which is preliminary data.</text>
</comment>
<keyword evidence="2" id="KW-1133">Transmembrane helix</keyword>
<keyword evidence="4" id="KW-1185">Reference proteome</keyword>
<sequence length="214" mass="23571">MLCPDSDSIGQIPSPAAYSWSRSTSSMMEIQLDTGLSHVITPESEPQATNTPAPKLKRPSTFPIPASQQRRIQRRARRASSLLHDTIRRTHILRVQAMASDKAGPSRFDLPRAQPIASDQSSSSVIPRPRVQSHRRPSYMTALIVAIALGFTIFILQCFEMVLYINTINAMQLRLNALQAELDQAFAIVSNHALAPAERHGFKGIVANICACLS</sequence>
<dbReference type="AlphaFoldDB" id="A0A9P4NEE9"/>
<reference evidence="3" key="1">
    <citation type="journal article" date="2020" name="Stud. Mycol.">
        <title>101 Dothideomycetes genomes: a test case for predicting lifestyles and emergence of pathogens.</title>
        <authorList>
            <person name="Haridas S."/>
            <person name="Albert R."/>
            <person name="Binder M."/>
            <person name="Bloem J."/>
            <person name="Labutti K."/>
            <person name="Salamov A."/>
            <person name="Andreopoulos B."/>
            <person name="Baker S."/>
            <person name="Barry K."/>
            <person name="Bills G."/>
            <person name="Bluhm B."/>
            <person name="Cannon C."/>
            <person name="Castanera R."/>
            <person name="Culley D."/>
            <person name="Daum C."/>
            <person name="Ezra D."/>
            <person name="Gonzalez J."/>
            <person name="Henrissat B."/>
            <person name="Kuo A."/>
            <person name="Liang C."/>
            <person name="Lipzen A."/>
            <person name="Lutzoni F."/>
            <person name="Magnuson J."/>
            <person name="Mondo S."/>
            <person name="Nolan M."/>
            <person name="Ohm R."/>
            <person name="Pangilinan J."/>
            <person name="Park H.-J."/>
            <person name="Ramirez L."/>
            <person name="Alfaro M."/>
            <person name="Sun H."/>
            <person name="Tritt A."/>
            <person name="Yoshinaga Y."/>
            <person name="Zwiers L.-H."/>
            <person name="Turgeon B."/>
            <person name="Goodwin S."/>
            <person name="Spatafora J."/>
            <person name="Crous P."/>
            <person name="Grigoriev I."/>
        </authorList>
    </citation>
    <scope>NUCLEOTIDE SEQUENCE</scope>
    <source>
        <strain evidence="3">CBS 130266</strain>
    </source>
</reference>
<feature type="transmembrane region" description="Helical" evidence="2">
    <location>
        <begin position="139"/>
        <end position="165"/>
    </location>
</feature>
<keyword evidence="2" id="KW-0472">Membrane</keyword>
<evidence type="ECO:0000313" key="3">
    <source>
        <dbReference type="EMBL" id="KAF2417240.1"/>
    </source>
</evidence>
<gene>
    <name evidence="3" type="ORF">EJ08DRAFT_703441</name>
</gene>
<organism evidence="3 4">
    <name type="scientific">Tothia fuscella</name>
    <dbReference type="NCBI Taxonomy" id="1048955"/>
    <lineage>
        <taxon>Eukaryota</taxon>
        <taxon>Fungi</taxon>
        <taxon>Dikarya</taxon>
        <taxon>Ascomycota</taxon>
        <taxon>Pezizomycotina</taxon>
        <taxon>Dothideomycetes</taxon>
        <taxon>Pleosporomycetidae</taxon>
        <taxon>Venturiales</taxon>
        <taxon>Cylindrosympodiaceae</taxon>
        <taxon>Tothia</taxon>
    </lineage>
</organism>
<evidence type="ECO:0000256" key="2">
    <source>
        <dbReference type="SAM" id="Phobius"/>
    </source>
</evidence>
<evidence type="ECO:0000313" key="4">
    <source>
        <dbReference type="Proteomes" id="UP000800235"/>
    </source>
</evidence>
<name>A0A9P4NEE9_9PEZI</name>
<evidence type="ECO:0000256" key="1">
    <source>
        <dbReference type="SAM" id="MobiDB-lite"/>
    </source>
</evidence>
<proteinExistence type="predicted"/>
<dbReference type="Proteomes" id="UP000800235">
    <property type="component" value="Unassembled WGS sequence"/>
</dbReference>
<accession>A0A9P4NEE9</accession>
<keyword evidence="2" id="KW-0812">Transmembrane</keyword>
<protein>
    <submittedName>
        <fullName evidence="3">Uncharacterized protein</fullName>
    </submittedName>
</protein>
<dbReference type="EMBL" id="MU007142">
    <property type="protein sequence ID" value="KAF2417240.1"/>
    <property type="molecule type" value="Genomic_DNA"/>
</dbReference>